<evidence type="ECO:0000313" key="1">
    <source>
        <dbReference type="EMBL" id="CEH14551.1"/>
    </source>
</evidence>
<accession>A0A0P1BEY7</accession>
<sequence length="67" mass="7197">MPGRSDEAIDFTSVGTVGYWRGGAKLICTFCCIPTTASASEWSKVGEELLRHTKKAREAADSTLEGC</sequence>
<organism evidence="1 2">
    <name type="scientific">Ceraceosorus bombacis</name>
    <dbReference type="NCBI Taxonomy" id="401625"/>
    <lineage>
        <taxon>Eukaryota</taxon>
        <taxon>Fungi</taxon>
        <taxon>Dikarya</taxon>
        <taxon>Basidiomycota</taxon>
        <taxon>Ustilaginomycotina</taxon>
        <taxon>Exobasidiomycetes</taxon>
        <taxon>Ceraceosorales</taxon>
        <taxon>Ceraceosoraceae</taxon>
        <taxon>Ceraceosorus</taxon>
    </lineage>
</organism>
<evidence type="ECO:0000313" key="2">
    <source>
        <dbReference type="Proteomes" id="UP000054845"/>
    </source>
</evidence>
<keyword evidence="2" id="KW-1185">Reference proteome</keyword>
<dbReference type="AlphaFoldDB" id="A0A0P1BEY7"/>
<reference evidence="1 2" key="1">
    <citation type="submission" date="2014-09" db="EMBL/GenBank/DDBJ databases">
        <authorList>
            <person name="Magalhaes I.L.F."/>
            <person name="Oliveira U."/>
            <person name="Santos F.R."/>
            <person name="Vidigal T.H.D.A."/>
            <person name="Brescovit A.D."/>
            <person name="Santos A.J."/>
        </authorList>
    </citation>
    <scope>NUCLEOTIDE SEQUENCE [LARGE SCALE GENOMIC DNA]</scope>
</reference>
<proteinExistence type="predicted"/>
<protein>
    <submittedName>
        <fullName evidence="1">Uncharacterized protein</fullName>
    </submittedName>
</protein>
<dbReference type="Proteomes" id="UP000054845">
    <property type="component" value="Unassembled WGS sequence"/>
</dbReference>
<dbReference type="EMBL" id="CCYA01000243">
    <property type="protein sequence ID" value="CEH14551.1"/>
    <property type="molecule type" value="Genomic_DNA"/>
</dbReference>
<name>A0A0P1BEY7_9BASI</name>